<dbReference type="PANTHER" id="PTHR43003:SF5">
    <property type="entry name" value="DNA-3-METHYLADENINE GLYCOSYLASE"/>
    <property type="match status" value="1"/>
</dbReference>
<dbReference type="RefSeq" id="WP_379191285.1">
    <property type="nucleotide sequence ID" value="NZ_JBHSOW010000101.1"/>
</dbReference>
<keyword evidence="4" id="KW-0234">DNA repair</keyword>
<evidence type="ECO:0000259" key="5">
    <source>
        <dbReference type="SMART" id="SM00478"/>
    </source>
</evidence>
<dbReference type="Pfam" id="PF00730">
    <property type="entry name" value="HhH-GPD"/>
    <property type="match status" value="1"/>
</dbReference>
<sequence>MGTVITKCFDYGQDEIDALTSVDSALGEAMMRLGRIERVIIPDLFAALVHAIVGQLISAKAAVTIWERMQIQFGDITPSNLAMQSPDDIQKCGMTMKKAVCIHQIAESAAKGVFCLDELYDLSDSEVIKKVMTLNGVGKWTAEMLLINAMERPDVVSWGDIAIRRGMKKLYGHDTLTKEQFEQYRQRYSPHGSIASIYLWEISFE</sequence>
<evidence type="ECO:0000313" key="7">
    <source>
        <dbReference type="Proteomes" id="UP001596047"/>
    </source>
</evidence>
<evidence type="ECO:0000256" key="4">
    <source>
        <dbReference type="ARBA" id="ARBA00023204"/>
    </source>
</evidence>
<name>A0ABW0W596_9BACL</name>
<dbReference type="Gene3D" id="1.10.1670.40">
    <property type="match status" value="1"/>
</dbReference>
<dbReference type="EC" id="3.2.2.21" evidence="2"/>
<dbReference type="CDD" id="cd00056">
    <property type="entry name" value="ENDO3c"/>
    <property type="match status" value="1"/>
</dbReference>
<evidence type="ECO:0000256" key="3">
    <source>
        <dbReference type="ARBA" id="ARBA00022763"/>
    </source>
</evidence>
<evidence type="ECO:0000256" key="1">
    <source>
        <dbReference type="ARBA" id="ARBA00000086"/>
    </source>
</evidence>
<dbReference type="Gene3D" id="1.10.340.30">
    <property type="entry name" value="Hypothetical protein, domain 2"/>
    <property type="match status" value="1"/>
</dbReference>
<dbReference type="InterPro" id="IPR051912">
    <property type="entry name" value="Alkylbase_DNA_Glycosylase/TA"/>
</dbReference>
<dbReference type="PANTHER" id="PTHR43003">
    <property type="entry name" value="DNA-3-METHYLADENINE GLYCOSYLASE"/>
    <property type="match status" value="1"/>
</dbReference>
<proteinExistence type="predicted"/>
<dbReference type="InterPro" id="IPR003265">
    <property type="entry name" value="HhH-GPD_domain"/>
</dbReference>
<dbReference type="SUPFAM" id="SSF48150">
    <property type="entry name" value="DNA-glycosylase"/>
    <property type="match status" value="1"/>
</dbReference>
<evidence type="ECO:0000313" key="6">
    <source>
        <dbReference type="EMBL" id="MFC5652638.1"/>
    </source>
</evidence>
<keyword evidence="7" id="KW-1185">Reference proteome</keyword>
<reference evidence="7" key="1">
    <citation type="journal article" date="2019" name="Int. J. Syst. Evol. Microbiol.">
        <title>The Global Catalogue of Microorganisms (GCM) 10K type strain sequencing project: providing services to taxonomists for standard genome sequencing and annotation.</title>
        <authorList>
            <consortium name="The Broad Institute Genomics Platform"/>
            <consortium name="The Broad Institute Genome Sequencing Center for Infectious Disease"/>
            <person name="Wu L."/>
            <person name="Ma J."/>
        </authorList>
    </citation>
    <scope>NUCLEOTIDE SEQUENCE [LARGE SCALE GENOMIC DNA]</scope>
    <source>
        <strain evidence="7">CGMCC 1.3240</strain>
    </source>
</reference>
<keyword evidence="3" id="KW-0227">DNA damage</keyword>
<accession>A0ABW0W596</accession>
<evidence type="ECO:0000256" key="2">
    <source>
        <dbReference type="ARBA" id="ARBA00012000"/>
    </source>
</evidence>
<dbReference type="EMBL" id="JBHSOW010000101">
    <property type="protein sequence ID" value="MFC5652638.1"/>
    <property type="molecule type" value="Genomic_DNA"/>
</dbReference>
<dbReference type="SMART" id="SM00478">
    <property type="entry name" value="ENDO3c"/>
    <property type="match status" value="1"/>
</dbReference>
<comment type="catalytic activity">
    <reaction evidence="1">
        <text>Hydrolysis of alkylated DNA, releasing 3-methyladenine, 3-methylguanine, 7-methylguanine and 7-methyladenine.</text>
        <dbReference type="EC" id="3.2.2.21"/>
    </reaction>
</comment>
<dbReference type="InterPro" id="IPR011257">
    <property type="entry name" value="DNA_glycosylase"/>
</dbReference>
<organism evidence="6 7">
    <name type="scientific">Paenibacillus solisilvae</name>
    <dbReference type="NCBI Taxonomy" id="2486751"/>
    <lineage>
        <taxon>Bacteria</taxon>
        <taxon>Bacillati</taxon>
        <taxon>Bacillota</taxon>
        <taxon>Bacilli</taxon>
        <taxon>Bacillales</taxon>
        <taxon>Paenibacillaceae</taxon>
        <taxon>Paenibacillus</taxon>
    </lineage>
</organism>
<dbReference type="Proteomes" id="UP001596047">
    <property type="component" value="Unassembled WGS sequence"/>
</dbReference>
<feature type="domain" description="HhH-GPD" evidence="5">
    <location>
        <begin position="53"/>
        <end position="205"/>
    </location>
</feature>
<gene>
    <name evidence="6" type="ORF">ACFPYJ_26665</name>
</gene>
<protein>
    <recommendedName>
        <fullName evidence="2">DNA-3-methyladenine glycosylase II</fullName>
        <ecNumber evidence="2">3.2.2.21</ecNumber>
    </recommendedName>
</protein>
<comment type="caution">
    <text evidence="6">The sequence shown here is derived from an EMBL/GenBank/DDBJ whole genome shotgun (WGS) entry which is preliminary data.</text>
</comment>